<comment type="caution">
    <text evidence="2">The sequence shown here is derived from an EMBL/GenBank/DDBJ whole genome shotgun (WGS) entry which is preliminary data.</text>
</comment>
<dbReference type="Pfam" id="PF02645">
    <property type="entry name" value="DegV"/>
    <property type="match status" value="1"/>
</dbReference>
<dbReference type="RefSeq" id="WP_146349952.1">
    <property type="nucleotide sequence ID" value="NZ_VOBR01000003.1"/>
</dbReference>
<dbReference type="Gene3D" id="3.30.1180.10">
    <property type="match status" value="1"/>
</dbReference>
<name>A0A563F1B6_9PSEU</name>
<proteinExistence type="predicted"/>
<keyword evidence="1" id="KW-0446">Lipid-binding</keyword>
<dbReference type="InterPro" id="IPR043168">
    <property type="entry name" value="DegV_C"/>
</dbReference>
<dbReference type="PROSITE" id="PS51482">
    <property type="entry name" value="DEGV"/>
    <property type="match status" value="1"/>
</dbReference>
<dbReference type="EMBL" id="VOBR01000003">
    <property type="protein sequence ID" value="TWP53541.1"/>
    <property type="molecule type" value="Genomic_DNA"/>
</dbReference>
<dbReference type="OrthoDB" id="9760324at2"/>
<dbReference type="PANTHER" id="PTHR33434">
    <property type="entry name" value="DEGV DOMAIN-CONTAINING PROTEIN DR_1986-RELATED"/>
    <property type="match status" value="1"/>
</dbReference>
<dbReference type="Gene3D" id="3.40.50.10170">
    <property type="match status" value="1"/>
</dbReference>
<dbReference type="Proteomes" id="UP000316639">
    <property type="component" value="Unassembled WGS sequence"/>
</dbReference>
<dbReference type="AlphaFoldDB" id="A0A563F1B6"/>
<evidence type="ECO:0000256" key="1">
    <source>
        <dbReference type="ARBA" id="ARBA00023121"/>
    </source>
</evidence>
<dbReference type="InterPro" id="IPR003797">
    <property type="entry name" value="DegV"/>
</dbReference>
<sequence>MPSRVAVVTDSTASLPAQLAERFEIITVPMQLQIGKDLIDEAYVPTERLLAAMRAEVPITTQPPAPDAFFWAYQDAWAKGADTIVSVHVSPRLSPAADSAKAAAVKSRVPVHIVDSHSSGMTLGFAALAAARIAQTGGNAQHARGVAEQRGRNAKVLIYVDTLEYLRRGGRISGAAAMVGNVLSVKPLLTVNDGQVEPFDKVLGADRAIAKLIDRAVSIADGKQIDIAVEHFAAEPKGRELLTELRKRIPHARDFVLTQVSAAIGANVGPGALAVTVSPF</sequence>
<dbReference type="PANTHER" id="PTHR33434:SF2">
    <property type="entry name" value="FATTY ACID-BINDING PROTEIN TM_1468"/>
    <property type="match status" value="1"/>
</dbReference>
<dbReference type="NCBIfam" id="TIGR00762">
    <property type="entry name" value="DegV"/>
    <property type="match status" value="1"/>
</dbReference>
<gene>
    <name evidence="2" type="ORF">FKR81_06210</name>
</gene>
<evidence type="ECO:0000313" key="3">
    <source>
        <dbReference type="Proteomes" id="UP000316639"/>
    </source>
</evidence>
<organism evidence="2 3">
    <name type="scientific">Lentzea tibetensis</name>
    <dbReference type="NCBI Taxonomy" id="2591470"/>
    <lineage>
        <taxon>Bacteria</taxon>
        <taxon>Bacillati</taxon>
        <taxon>Actinomycetota</taxon>
        <taxon>Actinomycetes</taxon>
        <taxon>Pseudonocardiales</taxon>
        <taxon>Pseudonocardiaceae</taxon>
        <taxon>Lentzea</taxon>
    </lineage>
</organism>
<accession>A0A563F1B6</accession>
<dbReference type="GO" id="GO:0008289">
    <property type="term" value="F:lipid binding"/>
    <property type="evidence" value="ECO:0007669"/>
    <property type="project" value="UniProtKB-KW"/>
</dbReference>
<dbReference type="InterPro" id="IPR050270">
    <property type="entry name" value="DegV_domain_contain"/>
</dbReference>
<dbReference type="SUPFAM" id="SSF82549">
    <property type="entry name" value="DAK1/DegV-like"/>
    <property type="match status" value="1"/>
</dbReference>
<keyword evidence="3" id="KW-1185">Reference proteome</keyword>
<reference evidence="2 3" key="1">
    <citation type="submission" date="2019-07" db="EMBL/GenBank/DDBJ databases">
        <title>Lentzea xizangensis sp. nov., isolated from Qinghai-Tibetan Plateau Soils.</title>
        <authorList>
            <person name="Huang J."/>
        </authorList>
    </citation>
    <scope>NUCLEOTIDE SEQUENCE [LARGE SCALE GENOMIC DNA]</scope>
    <source>
        <strain evidence="2 3">FXJ1.1311</strain>
    </source>
</reference>
<protein>
    <submittedName>
        <fullName evidence="2">DegV family protein</fullName>
    </submittedName>
</protein>
<evidence type="ECO:0000313" key="2">
    <source>
        <dbReference type="EMBL" id="TWP53541.1"/>
    </source>
</evidence>